<proteinExistence type="predicted"/>
<accession>A0A6C0C9Y8</accession>
<dbReference type="AlphaFoldDB" id="A0A6C0C9Y8"/>
<evidence type="ECO:0000313" key="1">
    <source>
        <dbReference type="EMBL" id="QHT01398.1"/>
    </source>
</evidence>
<reference evidence="1" key="1">
    <citation type="journal article" date="2020" name="Nature">
        <title>Giant virus diversity and host interactions through global metagenomics.</title>
        <authorList>
            <person name="Schulz F."/>
            <person name="Roux S."/>
            <person name="Paez-Espino D."/>
            <person name="Jungbluth S."/>
            <person name="Walsh D.A."/>
            <person name="Denef V.J."/>
            <person name="McMahon K.D."/>
            <person name="Konstantinidis K.T."/>
            <person name="Eloe-Fadrosh E.A."/>
            <person name="Kyrpides N.C."/>
            <person name="Woyke T."/>
        </authorList>
    </citation>
    <scope>NUCLEOTIDE SEQUENCE</scope>
    <source>
        <strain evidence="1">GVMAG-M-3300020192-26</strain>
    </source>
</reference>
<dbReference type="EMBL" id="MN739371">
    <property type="protein sequence ID" value="QHT01398.1"/>
    <property type="molecule type" value="Genomic_DNA"/>
</dbReference>
<protein>
    <submittedName>
        <fullName evidence="1">Uncharacterized protein</fullName>
    </submittedName>
</protein>
<organism evidence="1">
    <name type="scientific">viral metagenome</name>
    <dbReference type="NCBI Taxonomy" id="1070528"/>
    <lineage>
        <taxon>unclassified sequences</taxon>
        <taxon>metagenomes</taxon>
        <taxon>organismal metagenomes</taxon>
    </lineage>
</organism>
<name>A0A6C0C9Y8_9ZZZZ</name>
<sequence>MNCAHPNCCSPTCVSDSTPEKHKSFFLSEKALEHWNIIYDGKVPNPVCPVDDEQVGVICRLNKKFPKVVAPIVALKNELIYANGTMVVENCRRLDRIIEPVFFAQVGTKHECVELTLRAGKIGHEFRAYHFMEKEFTSKVRIMEDVTFLFPAETKCNTKGKQQQDIFSLIRNGDNGSSFVAFWILPKGVQILSDDGTCIISNPGNKRIRLNPGFRRFEVTVGTKIASGKIKATTNEIITKVGVDMLYSKFD</sequence>